<evidence type="ECO:0000256" key="1">
    <source>
        <dbReference type="ARBA" id="ARBA00004613"/>
    </source>
</evidence>
<dbReference type="Gene3D" id="2.60.40.10">
    <property type="entry name" value="Immunoglobulins"/>
    <property type="match status" value="1"/>
</dbReference>
<name>A0A364LB49_TALAM</name>
<keyword evidence="4" id="KW-0964">Secreted</keyword>
<dbReference type="Proteomes" id="UP000249363">
    <property type="component" value="Unassembled WGS sequence"/>
</dbReference>
<dbReference type="STRING" id="1196081.A0A364LB49"/>
<dbReference type="InterPro" id="IPR036962">
    <property type="entry name" value="Glyco_hydro_3_N_sf"/>
</dbReference>
<evidence type="ECO:0000256" key="4">
    <source>
        <dbReference type="ARBA" id="ARBA00022525"/>
    </source>
</evidence>
<dbReference type="Pfam" id="PF14310">
    <property type="entry name" value="Fn3-like"/>
    <property type="match status" value="1"/>
</dbReference>
<dbReference type="GeneID" id="63798281"/>
<dbReference type="SMART" id="SM01217">
    <property type="entry name" value="Fn3_like"/>
    <property type="match status" value="1"/>
</dbReference>
<comment type="pathway">
    <text evidence="2">Glycan degradation; xylan degradation.</text>
</comment>
<dbReference type="FunFam" id="3.20.20.300:FF:000013">
    <property type="entry name" value="Probable exo-1,4-beta-xylosidase xlnD"/>
    <property type="match status" value="1"/>
</dbReference>
<dbReference type="EC" id="3.2.1.37" evidence="13"/>
<keyword evidence="11" id="KW-0624">Polysaccharide degradation</keyword>
<dbReference type="InterPro" id="IPR026891">
    <property type="entry name" value="Fn3-like"/>
</dbReference>
<keyword evidence="9" id="KW-0119">Carbohydrate metabolism</keyword>
<evidence type="ECO:0000256" key="8">
    <source>
        <dbReference type="ARBA" id="ARBA00023180"/>
    </source>
</evidence>
<evidence type="ECO:0000256" key="11">
    <source>
        <dbReference type="ARBA" id="ARBA00023326"/>
    </source>
</evidence>
<dbReference type="Pfam" id="PF00933">
    <property type="entry name" value="Glyco_hydro_3"/>
    <property type="match status" value="1"/>
</dbReference>
<keyword evidence="10" id="KW-0326">Glycosidase</keyword>
<evidence type="ECO:0000256" key="3">
    <source>
        <dbReference type="ARBA" id="ARBA00005336"/>
    </source>
</evidence>
<keyword evidence="6" id="KW-0732">Signal</keyword>
<dbReference type="GO" id="GO:0009044">
    <property type="term" value="F:xylan 1,4-beta-xylosidase activity"/>
    <property type="evidence" value="ECO:0007669"/>
    <property type="project" value="UniProtKB-EC"/>
</dbReference>
<evidence type="ECO:0000256" key="13">
    <source>
        <dbReference type="ARBA" id="ARBA00026107"/>
    </source>
</evidence>
<evidence type="ECO:0000256" key="5">
    <source>
        <dbReference type="ARBA" id="ARBA00022651"/>
    </source>
</evidence>
<dbReference type="Gene3D" id="3.40.50.1700">
    <property type="entry name" value="Glycoside hydrolase family 3 C-terminal domain"/>
    <property type="match status" value="1"/>
</dbReference>
<dbReference type="PANTHER" id="PTHR42721">
    <property type="entry name" value="SUGAR HYDROLASE-RELATED"/>
    <property type="match status" value="1"/>
</dbReference>
<reference evidence="15 16" key="1">
    <citation type="journal article" date="2017" name="Biotechnol. Biofuels">
        <title>Differential beta-glucosidase expression as a function of carbon source availability in Talaromyces amestolkiae: a genomic and proteomic approach.</title>
        <authorList>
            <person name="de Eugenio L.I."/>
            <person name="Mendez-Liter J.A."/>
            <person name="Nieto-Dominguez M."/>
            <person name="Alonso L."/>
            <person name="Gil-Munoz J."/>
            <person name="Barriuso J."/>
            <person name="Prieto A."/>
            <person name="Martinez M.J."/>
        </authorList>
    </citation>
    <scope>NUCLEOTIDE SEQUENCE [LARGE SCALE GENOMIC DNA]</scope>
    <source>
        <strain evidence="15 16">CIB</strain>
    </source>
</reference>
<keyword evidence="7" id="KW-0378">Hydrolase</keyword>
<comment type="catalytic activity">
    <reaction evidence="12">
        <text>Hydrolysis of (1-&gt;4)-beta-D-xylans, to remove successive D-xylose residues from the non-reducing termini.</text>
        <dbReference type="EC" id="3.2.1.37"/>
    </reaction>
</comment>
<organism evidence="15 16">
    <name type="scientific">Talaromyces amestolkiae</name>
    <dbReference type="NCBI Taxonomy" id="1196081"/>
    <lineage>
        <taxon>Eukaryota</taxon>
        <taxon>Fungi</taxon>
        <taxon>Dikarya</taxon>
        <taxon>Ascomycota</taxon>
        <taxon>Pezizomycotina</taxon>
        <taxon>Eurotiomycetes</taxon>
        <taxon>Eurotiomycetidae</taxon>
        <taxon>Eurotiales</taxon>
        <taxon>Trichocomaceae</taxon>
        <taxon>Talaromyces</taxon>
        <taxon>Talaromyces sect. Talaromyces</taxon>
    </lineage>
</organism>
<comment type="similarity">
    <text evidence="3">Belongs to the glycosyl hydrolase 3 family.</text>
</comment>
<dbReference type="GO" id="GO:0031222">
    <property type="term" value="P:arabinan catabolic process"/>
    <property type="evidence" value="ECO:0007669"/>
    <property type="project" value="TreeGrafter"/>
</dbReference>
<evidence type="ECO:0000256" key="9">
    <source>
        <dbReference type="ARBA" id="ARBA00023277"/>
    </source>
</evidence>
<keyword evidence="16" id="KW-1185">Reference proteome</keyword>
<dbReference type="GO" id="GO:0005576">
    <property type="term" value="C:extracellular region"/>
    <property type="evidence" value="ECO:0007669"/>
    <property type="project" value="UniProtKB-SubCell"/>
</dbReference>
<evidence type="ECO:0000256" key="2">
    <source>
        <dbReference type="ARBA" id="ARBA00004851"/>
    </source>
</evidence>
<dbReference type="InterPro" id="IPR044993">
    <property type="entry name" value="BXL"/>
</dbReference>
<dbReference type="RefSeq" id="XP_040737569.1">
    <property type="nucleotide sequence ID" value="XM_040881942.1"/>
</dbReference>
<dbReference type="OrthoDB" id="47059at2759"/>
<feature type="domain" description="Fibronectin type III-like" evidence="14">
    <location>
        <begin position="681"/>
        <end position="752"/>
    </location>
</feature>
<dbReference type="InterPro" id="IPR036881">
    <property type="entry name" value="Glyco_hydro_3_C_sf"/>
</dbReference>
<dbReference type="GO" id="GO:0045493">
    <property type="term" value="P:xylan catabolic process"/>
    <property type="evidence" value="ECO:0007669"/>
    <property type="project" value="UniProtKB-UniPathway"/>
</dbReference>
<proteinExistence type="inferred from homology"/>
<evidence type="ECO:0000256" key="10">
    <source>
        <dbReference type="ARBA" id="ARBA00023295"/>
    </source>
</evidence>
<comment type="subcellular location">
    <subcellularLocation>
        <location evidence="1">Secreted</location>
    </subcellularLocation>
</comment>
<dbReference type="InterPro" id="IPR013783">
    <property type="entry name" value="Ig-like_fold"/>
</dbReference>
<dbReference type="InterPro" id="IPR017853">
    <property type="entry name" value="GH"/>
</dbReference>
<gene>
    <name evidence="15" type="ORF">BHQ10_009067</name>
</gene>
<evidence type="ECO:0000256" key="12">
    <source>
        <dbReference type="ARBA" id="ARBA00024574"/>
    </source>
</evidence>
<dbReference type="PANTHER" id="PTHR42721:SF3">
    <property type="entry name" value="BETA-D-XYLOSIDASE 5-RELATED"/>
    <property type="match status" value="1"/>
</dbReference>
<accession>A0A364LB49</accession>
<dbReference type="InterPro" id="IPR002772">
    <property type="entry name" value="Glyco_hydro_3_C"/>
</dbReference>
<keyword evidence="8" id="KW-0325">Glycoprotein</keyword>
<comment type="caution">
    <text evidence="15">The sequence shown here is derived from an EMBL/GenBank/DDBJ whole genome shotgun (WGS) entry which is preliminary data.</text>
</comment>
<evidence type="ECO:0000256" key="6">
    <source>
        <dbReference type="ARBA" id="ARBA00022729"/>
    </source>
</evidence>
<dbReference type="SUPFAM" id="SSF51445">
    <property type="entry name" value="(Trans)glycosidases"/>
    <property type="match status" value="1"/>
</dbReference>
<evidence type="ECO:0000313" key="16">
    <source>
        <dbReference type="Proteomes" id="UP000249363"/>
    </source>
</evidence>
<dbReference type="GO" id="GO:0046556">
    <property type="term" value="F:alpha-L-arabinofuranosidase activity"/>
    <property type="evidence" value="ECO:0007669"/>
    <property type="project" value="TreeGrafter"/>
</dbReference>
<dbReference type="UniPathway" id="UPA00114"/>
<dbReference type="SUPFAM" id="SSF52279">
    <property type="entry name" value="Beta-D-glucan exohydrolase, C-terminal domain"/>
    <property type="match status" value="1"/>
</dbReference>
<dbReference type="Gene3D" id="3.20.20.300">
    <property type="entry name" value="Glycoside hydrolase, family 3, N-terminal domain"/>
    <property type="match status" value="1"/>
</dbReference>
<evidence type="ECO:0000313" key="15">
    <source>
        <dbReference type="EMBL" id="RAO73055.1"/>
    </source>
</evidence>
<sequence>MTCSGNSSEICGGTWLVDIYQISNPSSTPVPLSGAVKPNCTVDPLCSNPVCNAALDPLTRAKGLVEAMTFDEKVQNTQNGSPGSARLGLPAYQWWSEALHGVASSPGVTFQSGNFSYATSFPQPILMSAAFDDALIQQVGTVVSIEGRAFSNYGNAGLDFWTPNINPFRDPRWGRGQETPGEDPFHIARYVYNLVDGLQNGIGTTDPRVVATCKHFAGYDIEDWEGNARYGFNAIISTQDLSEYYLPPFKSCARDAKVDAIMCSYNAVNGIPTCADSYLLDTILRDHWNWNQTGHWVTSDCDAIGNIFTDHHYTNTAAAAAADALNAGTNLDCGTTMSNNLAAASAQDLFQNATLDTALTYLYSSLVRLGWFDEETSPYRSLDWSDVGTPASQQLAIRAAVEGIVLLKNDRTKVLPLSSHGQTIALIGPYANATTQLQGNYAGVAEYIRTLVWGAEQAGYKVEYALGTDINSTDTSGFAAAVAAANASDIVIYAGGIDNSIEAEAMDRDTISWPGNQLQLVEELSQVGKPLIVLQLGGGQLDDSALLANDKVNALVWAGYPSQAGGQAVFDILTGKSAPAGRLPITQYPANYTNEIPMTDMALRPNGATPGRTYRWYDDAVIPFGYGLHYTNFDVSWASKKLGPYNTASLGHVSKSQYPDTAAFDTFHIDVKNTGKVTSDYVALLFASTKNAGPAPYPIKTLVGYTRVPSIKPGETRSVSLDVTLGAIARTAENGDLVVYPGTYTLEVDVGQHYPTAQFQINGPDKVLDSFPQPPSS</sequence>
<dbReference type="Pfam" id="PF01915">
    <property type="entry name" value="Glyco_hydro_3_C"/>
    <property type="match status" value="1"/>
</dbReference>
<dbReference type="EMBL" id="MIKG01000022">
    <property type="protein sequence ID" value="RAO73055.1"/>
    <property type="molecule type" value="Genomic_DNA"/>
</dbReference>
<evidence type="ECO:0000256" key="7">
    <source>
        <dbReference type="ARBA" id="ARBA00022801"/>
    </source>
</evidence>
<evidence type="ECO:0000259" key="14">
    <source>
        <dbReference type="SMART" id="SM01217"/>
    </source>
</evidence>
<keyword evidence="5" id="KW-0858">Xylan degradation</keyword>
<dbReference type="AlphaFoldDB" id="A0A364LB49"/>
<protein>
    <recommendedName>
        <fullName evidence="13">xylan 1,4-beta-xylosidase</fullName>
        <ecNumber evidence="13">3.2.1.37</ecNumber>
    </recommendedName>
</protein>
<dbReference type="InterPro" id="IPR001764">
    <property type="entry name" value="Glyco_hydro_3_N"/>
</dbReference>
<dbReference type="FunFam" id="3.40.50.1700:FF:000007">
    <property type="entry name" value="Exo-1,4-beta-xylosidase xlnD"/>
    <property type="match status" value="1"/>
</dbReference>